<organism evidence="7">
    <name type="scientific">Candidatus Berkiella cookevillensis</name>
    <dbReference type="NCBI Taxonomy" id="437022"/>
    <lineage>
        <taxon>Bacteria</taxon>
        <taxon>Pseudomonadati</taxon>
        <taxon>Pseudomonadota</taxon>
        <taxon>Gammaproteobacteria</taxon>
        <taxon>Candidatus Berkiellales</taxon>
        <taxon>Candidatus Berkiellaceae</taxon>
        <taxon>Candidatus Berkiella</taxon>
    </lineage>
</organism>
<sequence length="363" mass="37683" precursor="true">MIKKILMSAFVVLFSVQSHAARVKDIASIQGVRSNQLVGYGLVVGLNGTGDTESFTKQSFKSMLNKLGVTIPPDVNPSIKNVAAVALNGTLPAFAKPGQTLDVTVSSLGNAKSLRGGTLLLAPLKGADGNIYAVAQGNLIVGGLSAEGNDGSKVTVNVPVVGRIPNGAMVERGVPSPFFLTDHVIFNLNQSDFTSARRVSEMINQYVGPKTAVALDGTSIKVLVPEDIETKVAFISAIENLEVAPGVVPARIIVNSRTGTIVIGKNVTVGPAAISHGNLTVTISETKSVSQPNSLSGGVTTPVDRSEVVVSQDKNRMFLLEPEASLDSIVDAINKVGAAPSDLMAILEALKQAGALNANIEII</sequence>
<comment type="similarity">
    <text evidence="3 6">Belongs to the FlgI family.</text>
</comment>
<comment type="subunit">
    <text evidence="6">The basal body constitutes a major portion of the flagellar organelle and consists of four rings (L,P,S, and M) mounted on a central rod.</text>
</comment>
<dbReference type="PRINTS" id="PR01010">
    <property type="entry name" value="FLGPRINGFLGI"/>
</dbReference>
<comment type="function">
    <text evidence="1 6">Assembles around the rod to form the L-ring and probably protects the motor/basal body from shearing forces during rotation.</text>
</comment>
<dbReference type="GO" id="GO:0030288">
    <property type="term" value="C:outer membrane-bounded periplasmic space"/>
    <property type="evidence" value="ECO:0007669"/>
    <property type="project" value="InterPro"/>
</dbReference>
<dbReference type="NCBIfam" id="NF003676">
    <property type="entry name" value="PRK05303.1"/>
    <property type="match status" value="1"/>
</dbReference>
<evidence type="ECO:0000256" key="1">
    <source>
        <dbReference type="ARBA" id="ARBA00002591"/>
    </source>
</evidence>
<keyword evidence="5 6" id="KW-0975">Bacterial flagellum</keyword>
<dbReference type="PATRIC" id="fig|1590042.3.peg.14"/>
<dbReference type="GO" id="GO:0005198">
    <property type="term" value="F:structural molecule activity"/>
    <property type="evidence" value="ECO:0007669"/>
    <property type="project" value="InterPro"/>
</dbReference>
<reference evidence="7" key="1">
    <citation type="submission" date="2015-09" db="EMBL/GenBank/DDBJ databases">
        <title>Draft Genome Sequences of Two Novel Amoeba-resistant Intranuclear Bacteria, Candidatus Berkiella cookevillensis and Candidatus Berkiella aquae.</title>
        <authorList>
            <person name="Mehari Y.T."/>
            <person name="Arivett B.A."/>
            <person name="Farone A.L."/>
            <person name="Gunderson J.H."/>
            <person name="Farone M.B."/>
        </authorList>
    </citation>
    <scope>NUCLEOTIDE SEQUENCE [LARGE SCALE GENOMIC DNA]</scope>
    <source>
        <strain evidence="7">CC99</strain>
    </source>
</reference>
<dbReference type="STRING" id="437022.CC99x_00015"/>
<evidence type="ECO:0000256" key="3">
    <source>
        <dbReference type="ARBA" id="ARBA00008994"/>
    </source>
</evidence>
<comment type="caution">
    <text evidence="7">The sequence shown here is derived from an EMBL/GenBank/DDBJ whole genome shotgun (WGS) entry which is preliminary data.</text>
</comment>
<keyword evidence="7" id="KW-0966">Cell projection</keyword>
<keyword evidence="4 6" id="KW-0732">Signal</keyword>
<dbReference type="GO" id="GO:0009428">
    <property type="term" value="C:bacterial-type flagellum basal body, distal rod, P ring"/>
    <property type="evidence" value="ECO:0007669"/>
    <property type="project" value="InterPro"/>
</dbReference>
<protein>
    <recommendedName>
        <fullName evidence="6">Flagellar P-ring protein</fullName>
    </recommendedName>
    <alternativeName>
        <fullName evidence="6">Basal body P-ring protein</fullName>
    </alternativeName>
</protein>
<dbReference type="EMBL" id="LKHV01000001">
    <property type="protein sequence ID" value="KRG19794.1"/>
    <property type="molecule type" value="Genomic_DNA"/>
</dbReference>
<dbReference type="PANTHER" id="PTHR30381">
    <property type="entry name" value="FLAGELLAR P-RING PERIPLASMIC PROTEIN FLGI"/>
    <property type="match status" value="1"/>
</dbReference>
<dbReference type="InterPro" id="IPR001782">
    <property type="entry name" value="Flag_FlgI"/>
</dbReference>
<keyword evidence="7" id="KW-0969">Cilium</keyword>
<evidence type="ECO:0000256" key="5">
    <source>
        <dbReference type="ARBA" id="ARBA00023143"/>
    </source>
</evidence>
<feature type="signal peptide" evidence="6">
    <location>
        <begin position="1"/>
        <end position="20"/>
    </location>
</feature>
<dbReference type="Pfam" id="PF02119">
    <property type="entry name" value="FlgI"/>
    <property type="match status" value="1"/>
</dbReference>
<dbReference type="PANTHER" id="PTHR30381:SF0">
    <property type="entry name" value="FLAGELLAR P-RING PROTEIN"/>
    <property type="match status" value="1"/>
</dbReference>
<evidence type="ECO:0000256" key="2">
    <source>
        <dbReference type="ARBA" id="ARBA00004117"/>
    </source>
</evidence>
<keyword evidence="7" id="KW-0282">Flagellum</keyword>
<dbReference type="GO" id="GO:0071973">
    <property type="term" value="P:bacterial-type flagellum-dependent cell motility"/>
    <property type="evidence" value="ECO:0007669"/>
    <property type="project" value="InterPro"/>
</dbReference>
<feature type="chain" id="PRO_5008994963" description="Flagellar P-ring protein" evidence="6">
    <location>
        <begin position="21"/>
        <end position="363"/>
    </location>
</feature>
<proteinExistence type="inferred from homology"/>
<dbReference type="AlphaFoldDB" id="A0A0Q9YQ33"/>
<evidence type="ECO:0000313" key="7">
    <source>
        <dbReference type="EMBL" id="KRG19794.1"/>
    </source>
</evidence>
<evidence type="ECO:0000256" key="6">
    <source>
        <dbReference type="HAMAP-Rule" id="MF_00416"/>
    </source>
</evidence>
<accession>A0A0Q9YQ33</accession>
<comment type="subcellular location">
    <subcellularLocation>
        <location evidence="2 6">Bacterial flagellum basal body</location>
    </subcellularLocation>
</comment>
<dbReference type="OrthoDB" id="9786431at2"/>
<name>A0A0Q9YQ33_9GAMM</name>
<evidence type="ECO:0000256" key="4">
    <source>
        <dbReference type="ARBA" id="ARBA00022729"/>
    </source>
</evidence>
<dbReference type="HAMAP" id="MF_00416">
    <property type="entry name" value="FlgI"/>
    <property type="match status" value="1"/>
</dbReference>
<gene>
    <name evidence="6 7" type="primary">flgI</name>
    <name evidence="7" type="ORF">CC99x_00015</name>
</gene>